<comment type="caution">
    <text evidence="3">The sequence shown here is derived from an EMBL/GenBank/DDBJ whole genome shotgun (WGS) entry which is preliminary data.</text>
</comment>
<evidence type="ECO:0000256" key="2">
    <source>
        <dbReference type="ARBA" id="ARBA00022840"/>
    </source>
</evidence>
<accession>A0A2U1NAY8</accession>
<dbReference type="PANTHER" id="PTHR45644">
    <property type="entry name" value="AAA ATPASE, PUTATIVE (AFU_ORTHOLOGUE AFUA_2G12920)-RELATED-RELATED"/>
    <property type="match status" value="1"/>
</dbReference>
<evidence type="ECO:0000313" key="3">
    <source>
        <dbReference type="EMBL" id="PWA70659.1"/>
    </source>
</evidence>
<organism evidence="3 4">
    <name type="scientific">Artemisia annua</name>
    <name type="common">Sweet wormwood</name>
    <dbReference type="NCBI Taxonomy" id="35608"/>
    <lineage>
        <taxon>Eukaryota</taxon>
        <taxon>Viridiplantae</taxon>
        <taxon>Streptophyta</taxon>
        <taxon>Embryophyta</taxon>
        <taxon>Tracheophyta</taxon>
        <taxon>Spermatophyta</taxon>
        <taxon>Magnoliopsida</taxon>
        <taxon>eudicotyledons</taxon>
        <taxon>Gunneridae</taxon>
        <taxon>Pentapetalae</taxon>
        <taxon>asterids</taxon>
        <taxon>campanulids</taxon>
        <taxon>Asterales</taxon>
        <taxon>Asteraceae</taxon>
        <taxon>Asteroideae</taxon>
        <taxon>Anthemideae</taxon>
        <taxon>Artemisiinae</taxon>
        <taxon>Artemisia</taxon>
    </lineage>
</organism>
<proteinExistence type="predicted"/>
<dbReference type="InterPro" id="IPR027417">
    <property type="entry name" value="P-loop_NTPase"/>
</dbReference>
<protein>
    <submittedName>
        <fullName evidence="3">P-loop containing nucleoside triphosphate hydrolases superfamily protein</fullName>
    </submittedName>
</protein>
<dbReference type="EMBL" id="PKPP01003205">
    <property type="protein sequence ID" value="PWA70659.1"/>
    <property type="molecule type" value="Genomic_DNA"/>
</dbReference>
<dbReference type="GO" id="GO:0005741">
    <property type="term" value="C:mitochondrial outer membrane"/>
    <property type="evidence" value="ECO:0007669"/>
    <property type="project" value="TreeGrafter"/>
</dbReference>
<name>A0A2U1NAY8_ARTAN</name>
<gene>
    <name evidence="3" type="ORF">CTI12_AA290380</name>
</gene>
<dbReference type="AlphaFoldDB" id="A0A2U1NAY8"/>
<evidence type="ECO:0000313" key="4">
    <source>
        <dbReference type="Proteomes" id="UP000245207"/>
    </source>
</evidence>
<dbReference type="STRING" id="35608.A0A2U1NAY8"/>
<dbReference type="Proteomes" id="UP000245207">
    <property type="component" value="Unassembled WGS sequence"/>
</dbReference>
<reference evidence="3 4" key="1">
    <citation type="journal article" date="2018" name="Mol. Plant">
        <title>The genome of Artemisia annua provides insight into the evolution of Asteraceae family and artemisinin biosynthesis.</title>
        <authorList>
            <person name="Shen Q."/>
            <person name="Zhang L."/>
            <person name="Liao Z."/>
            <person name="Wang S."/>
            <person name="Yan T."/>
            <person name="Shi P."/>
            <person name="Liu M."/>
            <person name="Fu X."/>
            <person name="Pan Q."/>
            <person name="Wang Y."/>
            <person name="Lv Z."/>
            <person name="Lu X."/>
            <person name="Zhang F."/>
            <person name="Jiang W."/>
            <person name="Ma Y."/>
            <person name="Chen M."/>
            <person name="Hao X."/>
            <person name="Li L."/>
            <person name="Tang Y."/>
            <person name="Lv G."/>
            <person name="Zhou Y."/>
            <person name="Sun X."/>
            <person name="Brodelius P.E."/>
            <person name="Rose J.K.C."/>
            <person name="Tang K."/>
        </authorList>
    </citation>
    <scope>NUCLEOTIDE SEQUENCE [LARGE SCALE GENOMIC DNA]</scope>
    <source>
        <strain evidence="4">cv. Huhao1</strain>
        <tissue evidence="3">Leaf</tissue>
    </source>
</reference>
<sequence length="88" mass="10076">MNVIASNVINCDHIDVELNFIEGLEAIEQSLYELVILPLRRHGLFSYEKHLGPRECVLLYDLPSIWKTMQVIAKESGRVMYSCTSHPS</sequence>
<keyword evidence="3" id="KW-0378">Hydrolase</keyword>
<keyword evidence="1" id="KW-0547">Nucleotide-binding</keyword>
<dbReference type="GO" id="GO:0005524">
    <property type="term" value="F:ATP binding"/>
    <property type="evidence" value="ECO:0007669"/>
    <property type="project" value="UniProtKB-KW"/>
</dbReference>
<dbReference type="OrthoDB" id="10254455at2759"/>
<evidence type="ECO:0000256" key="1">
    <source>
        <dbReference type="ARBA" id="ARBA00022741"/>
    </source>
</evidence>
<dbReference type="GO" id="GO:0016787">
    <property type="term" value="F:hydrolase activity"/>
    <property type="evidence" value="ECO:0007669"/>
    <property type="project" value="UniProtKB-KW"/>
</dbReference>
<dbReference type="Gene3D" id="3.40.50.300">
    <property type="entry name" value="P-loop containing nucleotide triphosphate hydrolases"/>
    <property type="match status" value="1"/>
</dbReference>
<keyword evidence="2" id="KW-0067">ATP-binding</keyword>
<keyword evidence="4" id="KW-1185">Reference proteome</keyword>
<dbReference type="InterPro" id="IPR051701">
    <property type="entry name" value="Mito_OM_Translocase_MSP1"/>
</dbReference>
<dbReference type="PANTHER" id="PTHR45644:SF3">
    <property type="entry name" value="FI08533P-RELATED"/>
    <property type="match status" value="1"/>
</dbReference>